<dbReference type="AlphaFoldDB" id="A0A9W6DFZ9"/>
<name>A0A9W6DFZ9_9FIRM</name>
<dbReference type="Pfam" id="PF16554">
    <property type="entry name" value="OAM_dimer"/>
    <property type="match status" value="1"/>
</dbReference>
<dbReference type="Proteomes" id="UP001144256">
    <property type="component" value="Unassembled WGS sequence"/>
</dbReference>
<gene>
    <name evidence="2" type="ORF">SH1V18_17190</name>
</gene>
<dbReference type="RefSeq" id="WP_281814608.1">
    <property type="nucleotide sequence ID" value="NZ_BRLB01000003.1"/>
</dbReference>
<dbReference type="CDD" id="cd02067">
    <property type="entry name" value="B12-binding"/>
    <property type="match status" value="1"/>
</dbReference>
<dbReference type="PROSITE" id="PS51332">
    <property type="entry name" value="B12_BINDING"/>
    <property type="match status" value="1"/>
</dbReference>
<dbReference type="GO" id="GO:0046872">
    <property type="term" value="F:metal ion binding"/>
    <property type="evidence" value="ECO:0007669"/>
    <property type="project" value="InterPro"/>
</dbReference>
<keyword evidence="3" id="KW-1185">Reference proteome</keyword>
<dbReference type="GO" id="GO:0031419">
    <property type="term" value="F:cobalamin binding"/>
    <property type="evidence" value="ECO:0007669"/>
    <property type="project" value="InterPro"/>
</dbReference>
<feature type="domain" description="B12-binding" evidence="1">
    <location>
        <begin position="120"/>
        <end position="262"/>
    </location>
</feature>
<dbReference type="EMBL" id="BRLB01000003">
    <property type="protein sequence ID" value="GKX29239.1"/>
    <property type="molecule type" value="Genomic_DNA"/>
</dbReference>
<dbReference type="SUPFAM" id="SSF52242">
    <property type="entry name" value="Cobalamin (vitamin B12)-binding domain"/>
    <property type="match status" value="1"/>
</dbReference>
<evidence type="ECO:0000259" key="1">
    <source>
        <dbReference type="PROSITE" id="PS51332"/>
    </source>
</evidence>
<comment type="caution">
    <text evidence="2">The sequence shown here is derived from an EMBL/GenBank/DDBJ whole genome shotgun (WGS) entry which is preliminary data.</text>
</comment>
<sequence>MSSGLYSMEKRDYDTTFDPSKLAPYGDTMNDGKVQISFTLPVVDDENAMEAAKILAKKMGVSEPSVVCHNALDKEFTFYVVYGGVSHRVDYTKIHVERIEVDTMNMKEIDNYIREHIKRKVVVIGASTGTDAHTVGIDAIMNMKGYAGHYGLERYEMIEAYNLGSQVPNEEFIKKAIELKADVLLVSQTVTQKNIHIANLTNLVELLEAEGLRDKIILACGGPRITHELAKELGYDAGFGPGKYADDVASFAVTQIKERANR</sequence>
<organism evidence="2 3">
    <name type="scientific">Vallitalea longa</name>
    <dbReference type="NCBI Taxonomy" id="2936439"/>
    <lineage>
        <taxon>Bacteria</taxon>
        <taxon>Bacillati</taxon>
        <taxon>Bacillota</taxon>
        <taxon>Clostridia</taxon>
        <taxon>Lachnospirales</taxon>
        <taxon>Vallitaleaceae</taxon>
        <taxon>Vallitalea</taxon>
    </lineage>
</organism>
<reference evidence="2" key="1">
    <citation type="submission" date="2022-06" db="EMBL/GenBank/DDBJ databases">
        <title>Vallitalea longa sp. nov., an anaerobic bacterium isolated from marine sediment.</title>
        <authorList>
            <person name="Hirano S."/>
            <person name="Terahara T."/>
            <person name="Mori K."/>
            <person name="Hamada M."/>
            <person name="Matsumoto R."/>
            <person name="Kobayashi T."/>
        </authorList>
    </citation>
    <scope>NUCLEOTIDE SEQUENCE</scope>
    <source>
        <strain evidence="2">SH18-1</strain>
    </source>
</reference>
<dbReference type="GO" id="GO:0046983">
    <property type="term" value="F:protein dimerization activity"/>
    <property type="evidence" value="ECO:0007669"/>
    <property type="project" value="InterPro"/>
</dbReference>
<dbReference type="InterPro" id="IPR036724">
    <property type="entry name" value="Cobalamin-bd_sf"/>
</dbReference>
<dbReference type="Pfam" id="PF02310">
    <property type="entry name" value="B12-binding"/>
    <property type="match status" value="1"/>
</dbReference>
<dbReference type="Gene3D" id="3.30.30.60">
    <property type="entry name" value="D-lysine 5,6-aminomutase beta subunit KamE, N-terminal domain"/>
    <property type="match status" value="1"/>
</dbReference>
<proteinExistence type="predicted"/>
<protein>
    <submittedName>
        <fullName evidence="2">L-beta-lysine 5,6-aminomutase beta subunit</fullName>
    </submittedName>
</protein>
<dbReference type="SUPFAM" id="SSF117778">
    <property type="entry name" value="D-lysine 5,6-aminomutase beta subunit KamE, N-terminal domain"/>
    <property type="match status" value="1"/>
</dbReference>
<dbReference type="InterPro" id="IPR006158">
    <property type="entry name" value="Cobalamin-bd"/>
</dbReference>
<accession>A0A9W6DFZ9</accession>
<dbReference type="InterPro" id="IPR036843">
    <property type="entry name" value="KamE_N_sf"/>
</dbReference>
<dbReference type="Gene3D" id="3.40.50.280">
    <property type="entry name" value="Cobalamin-binding domain"/>
    <property type="match status" value="1"/>
</dbReference>
<evidence type="ECO:0000313" key="3">
    <source>
        <dbReference type="Proteomes" id="UP001144256"/>
    </source>
</evidence>
<evidence type="ECO:0000313" key="2">
    <source>
        <dbReference type="EMBL" id="GKX29239.1"/>
    </source>
</evidence>
<dbReference type="InterPro" id="IPR028991">
    <property type="entry name" value="KamE_N"/>
</dbReference>